<gene>
    <name evidence="2" type="ORF">SAMN05421508_10820</name>
</gene>
<feature type="chain" id="PRO_5012741607" description="Lipoprotein" evidence="1">
    <location>
        <begin position="18"/>
        <end position="55"/>
    </location>
</feature>
<protein>
    <recommendedName>
        <fullName evidence="4">Lipoprotein</fullName>
    </recommendedName>
</protein>
<evidence type="ECO:0000256" key="1">
    <source>
        <dbReference type="SAM" id="SignalP"/>
    </source>
</evidence>
<evidence type="ECO:0000313" key="2">
    <source>
        <dbReference type="EMBL" id="SOD98595.1"/>
    </source>
</evidence>
<evidence type="ECO:0000313" key="3">
    <source>
        <dbReference type="Proteomes" id="UP000219621"/>
    </source>
</evidence>
<dbReference type="PROSITE" id="PS51257">
    <property type="entry name" value="PROKAR_LIPOPROTEIN"/>
    <property type="match status" value="1"/>
</dbReference>
<keyword evidence="1" id="KW-0732">Signal</keyword>
<evidence type="ECO:0008006" key="4">
    <source>
        <dbReference type="Google" id="ProtNLM"/>
    </source>
</evidence>
<accession>A0A286GSS4</accession>
<dbReference type="RefSeq" id="WP_176525238.1">
    <property type="nucleotide sequence ID" value="NZ_OCNJ01000008.1"/>
</dbReference>
<proteinExistence type="predicted"/>
<keyword evidence="3" id="KW-1185">Reference proteome</keyword>
<organism evidence="2 3">
    <name type="scientific">Caenispirillum bisanense</name>
    <dbReference type="NCBI Taxonomy" id="414052"/>
    <lineage>
        <taxon>Bacteria</taxon>
        <taxon>Pseudomonadati</taxon>
        <taxon>Pseudomonadota</taxon>
        <taxon>Alphaproteobacteria</taxon>
        <taxon>Rhodospirillales</taxon>
        <taxon>Novispirillaceae</taxon>
        <taxon>Caenispirillum</taxon>
    </lineage>
</organism>
<dbReference type="Proteomes" id="UP000219621">
    <property type="component" value="Unassembled WGS sequence"/>
</dbReference>
<dbReference type="EMBL" id="OCNJ01000008">
    <property type="protein sequence ID" value="SOD98595.1"/>
    <property type="molecule type" value="Genomic_DNA"/>
</dbReference>
<feature type="signal peptide" evidence="1">
    <location>
        <begin position="1"/>
        <end position="17"/>
    </location>
</feature>
<dbReference type="AlphaFoldDB" id="A0A286GSS4"/>
<name>A0A286GSS4_9PROT</name>
<sequence length="55" mass="5741">MKILTVLAFTLALAACGAPREMPQNGGGNGADEMKLSPCACDPVPFNSEGFRWVG</sequence>
<reference evidence="2 3" key="1">
    <citation type="submission" date="2017-09" db="EMBL/GenBank/DDBJ databases">
        <authorList>
            <person name="Ehlers B."/>
            <person name="Leendertz F.H."/>
        </authorList>
    </citation>
    <scope>NUCLEOTIDE SEQUENCE [LARGE SCALE GENOMIC DNA]</scope>
    <source>
        <strain evidence="2 3">USBA 140</strain>
    </source>
</reference>